<dbReference type="EMBL" id="LAZR01011286">
    <property type="protein sequence ID" value="KKM62480.1"/>
    <property type="molecule type" value="Genomic_DNA"/>
</dbReference>
<protein>
    <submittedName>
        <fullName evidence="1">Uncharacterized protein</fullName>
    </submittedName>
</protein>
<reference evidence="1" key="1">
    <citation type="journal article" date="2015" name="Nature">
        <title>Complex archaea that bridge the gap between prokaryotes and eukaryotes.</title>
        <authorList>
            <person name="Spang A."/>
            <person name="Saw J.H."/>
            <person name="Jorgensen S.L."/>
            <person name="Zaremba-Niedzwiedzka K."/>
            <person name="Martijn J."/>
            <person name="Lind A.E."/>
            <person name="van Eijk R."/>
            <person name="Schleper C."/>
            <person name="Guy L."/>
            <person name="Ettema T.J."/>
        </authorList>
    </citation>
    <scope>NUCLEOTIDE SEQUENCE</scope>
</reference>
<accession>A0A0F9LE51</accession>
<sequence length="50" mass="5698">MANDPITTILLEMGKLRGKIFEEALRAAPSPLKTSLNDFDRMMGRFEEEI</sequence>
<dbReference type="AlphaFoldDB" id="A0A0F9LE51"/>
<gene>
    <name evidence="1" type="ORF">LCGC14_1521200</name>
</gene>
<name>A0A0F9LE51_9ZZZZ</name>
<comment type="caution">
    <text evidence="1">The sequence shown here is derived from an EMBL/GenBank/DDBJ whole genome shotgun (WGS) entry which is preliminary data.</text>
</comment>
<proteinExistence type="predicted"/>
<feature type="non-terminal residue" evidence="1">
    <location>
        <position position="50"/>
    </location>
</feature>
<evidence type="ECO:0000313" key="1">
    <source>
        <dbReference type="EMBL" id="KKM62480.1"/>
    </source>
</evidence>
<organism evidence="1">
    <name type="scientific">marine sediment metagenome</name>
    <dbReference type="NCBI Taxonomy" id="412755"/>
    <lineage>
        <taxon>unclassified sequences</taxon>
        <taxon>metagenomes</taxon>
        <taxon>ecological metagenomes</taxon>
    </lineage>
</organism>